<dbReference type="GO" id="GO:0003677">
    <property type="term" value="F:DNA binding"/>
    <property type="evidence" value="ECO:0007669"/>
    <property type="project" value="InterPro"/>
</dbReference>
<dbReference type="OrthoDB" id="9789070at2"/>
<dbReference type="HOGENOM" id="CLU_055271_0_0_11"/>
<dbReference type="EMBL" id="CANL01000033">
    <property type="protein sequence ID" value="CCM64366.1"/>
    <property type="molecule type" value="Genomic_DNA"/>
</dbReference>
<evidence type="ECO:0000259" key="3">
    <source>
        <dbReference type="Pfam" id="PF05598"/>
    </source>
</evidence>
<keyword evidence="5" id="KW-1185">Reference proteome</keyword>
<reference evidence="4 5" key="1">
    <citation type="journal article" date="2013" name="ISME J.">
        <title>Metabolic model for the filamentous 'Candidatus Microthrix parvicella' based on genomic and metagenomic analyses.</title>
        <authorList>
            <person name="Jon McIlroy S."/>
            <person name="Kristiansen R."/>
            <person name="Albertsen M."/>
            <person name="Michael Karst S."/>
            <person name="Rossetti S."/>
            <person name="Lund Nielsen J."/>
            <person name="Tandoi V."/>
            <person name="James Seviour R."/>
            <person name="Nielsen P.H."/>
        </authorList>
    </citation>
    <scope>NUCLEOTIDE SEQUENCE [LARGE SCALE GENOMIC DNA]</scope>
    <source>
        <strain evidence="4 5">RN1</strain>
    </source>
</reference>
<feature type="coiled-coil region" evidence="1">
    <location>
        <begin position="278"/>
        <end position="305"/>
    </location>
</feature>
<feature type="domain" description="Transposase InsH N-terminal" evidence="3">
    <location>
        <begin position="57"/>
        <end position="143"/>
    </location>
</feature>
<sequence length="486" mass="53356">MLGVGRFACGNLTGDDGSDHRSEALEIGAIIVLRTVCPQPTLWESLLPPEALVMAPELVAVDRLLDDPRFFEPFRGWFDPDFGRPSIPMETFLRLMFLKYRYRLGFGTLCAEVSDSLSWLRFCRIPLGQRAPHPSRLMKITKRIGPSTIEELNVALVGKAVEAGVVDVSWLRADATVVPADIKYPTDSGMLTKGCASLARLVGRIRDVGVASRTVFDDPTEAARRHAHRVASKLRKRTAEAKGEVLAVTGELADLAESVVAQAKRVLKNAKRVEDRPVRRLRSMLADLEHLIDAVEQIIAQTRLRLAGVMPESKTRRVSLFDGDARPIRKGSLAKPTQFGYTGQVTDNPDGIVLDYELEAGIPPDGPRLGPAIERIIAAVGATPDAVTADRGYGLASVDTQLEDLGVDLVAIPRKGQPGTARRDAQSEDRFVELVKWRTGSEGRIATLKRQHGWERARNRGLEGARIWCGWGVLSHNLVKIAGLTH</sequence>
<dbReference type="eggNOG" id="COG3039">
    <property type="taxonomic scope" value="Bacteria"/>
</dbReference>
<evidence type="ECO:0000256" key="1">
    <source>
        <dbReference type="SAM" id="Coils"/>
    </source>
</evidence>
<evidence type="ECO:0000313" key="4">
    <source>
        <dbReference type="EMBL" id="CCM64366.1"/>
    </source>
</evidence>
<dbReference type="GO" id="GO:0004803">
    <property type="term" value="F:transposase activity"/>
    <property type="evidence" value="ECO:0007669"/>
    <property type="project" value="InterPro"/>
</dbReference>
<feature type="domain" description="Transposase IS4-like" evidence="2">
    <location>
        <begin position="339"/>
        <end position="478"/>
    </location>
</feature>
<organism evidence="4 5">
    <name type="scientific">Candidatus Neomicrothrix parvicella RN1</name>
    <dbReference type="NCBI Taxonomy" id="1229780"/>
    <lineage>
        <taxon>Bacteria</taxon>
        <taxon>Bacillati</taxon>
        <taxon>Actinomycetota</taxon>
        <taxon>Acidimicrobiia</taxon>
        <taxon>Acidimicrobiales</taxon>
        <taxon>Microthrixaceae</taxon>
        <taxon>Candidatus Neomicrothrix</taxon>
    </lineage>
</organism>
<protein>
    <submittedName>
        <fullName evidence="4">Transposase</fullName>
    </submittedName>
</protein>
<evidence type="ECO:0000259" key="2">
    <source>
        <dbReference type="Pfam" id="PF01609"/>
    </source>
</evidence>
<keyword evidence="1" id="KW-0175">Coiled coil</keyword>
<dbReference type="PANTHER" id="PTHR33803">
    <property type="entry name" value="IS1478 TRANSPOSASE"/>
    <property type="match status" value="1"/>
</dbReference>
<dbReference type="InterPro" id="IPR002559">
    <property type="entry name" value="Transposase_11"/>
</dbReference>
<dbReference type="RefSeq" id="WP_012228378.1">
    <property type="nucleotide sequence ID" value="NZ_HG422565.1"/>
</dbReference>
<comment type="caution">
    <text evidence="4">The sequence shown here is derived from an EMBL/GenBank/DDBJ whole genome shotgun (WGS) entry which is preliminary data.</text>
</comment>
<dbReference type="NCBIfam" id="NF033593">
    <property type="entry name" value="transpos_ISNCY_1"/>
    <property type="match status" value="1"/>
</dbReference>
<dbReference type="PANTHER" id="PTHR33803:SF3">
    <property type="entry name" value="BLL1974 PROTEIN"/>
    <property type="match status" value="1"/>
</dbReference>
<dbReference type="Pfam" id="PF05598">
    <property type="entry name" value="DUF772"/>
    <property type="match status" value="1"/>
</dbReference>
<dbReference type="Proteomes" id="UP000018291">
    <property type="component" value="Unassembled WGS sequence"/>
</dbReference>
<accession>R4Z503</accession>
<dbReference type="AlphaFoldDB" id="R4Z503"/>
<gene>
    <name evidence="4" type="ORF">BN381_390003</name>
</gene>
<proteinExistence type="predicted"/>
<dbReference type="GO" id="GO:0006313">
    <property type="term" value="P:DNA transposition"/>
    <property type="evidence" value="ECO:0007669"/>
    <property type="project" value="InterPro"/>
</dbReference>
<name>R4Z503_9ACTN</name>
<evidence type="ECO:0000313" key="5">
    <source>
        <dbReference type="Proteomes" id="UP000018291"/>
    </source>
</evidence>
<dbReference type="InterPro" id="IPR008490">
    <property type="entry name" value="Transposase_InsH_N"/>
</dbReference>
<dbReference type="Pfam" id="PF01609">
    <property type="entry name" value="DDE_Tnp_1"/>
    <property type="match status" value="1"/>
</dbReference>